<comment type="cofactor">
    <cofactor evidence="3">
        <name>FMN</name>
        <dbReference type="ChEBI" id="CHEBI:58210"/>
    </cofactor>
    <text evidence="3">Binds 1 FMN per subunit.</text>
</comment>
<evidence type="ECO:0000259" key="6">
    <source>
        <dbReference type="Pfam" id="PF04127"/>
    </source>
</evidence>
<dbReference type="InterPro" id="IPR007085">
    <property type="entry name" value="DNA/pantothenate-metab_flavo_C"/>
</dbReference>
<comment type="catalytic activity">
    <reaction evidence="3 4">
        <text>N-[(R)-4-phosphopantothenoyl]-L-cysteine + H(+) = (R)-4'-phosphopantetheine + CO2</text>
        <dbReference type="Rhea" id="RHEA:16793"/>
        <dbReference type="ChEBI" id="CHEBI:15378"/>
        <dbReference type="ChEBI" id="CHEBI:16526"/>
        <dbReference type="ChEBI" id="CHEBI:59458"/>
        <dbReference type="ChEBI" id="CHEBI:61723"/>
        <dbReference type="EC" id="4.1.1.36"/>
    </reaction>
</comment>
<dbReference type="Gene3D" id="3.40.50.10300">
    <property type="entry name" value="CoaB-like"/>
    <property type="match status" value="1"/>
</dbReference>
<feature type="region of interest" description="Phosphopantothenoylcysteine decarboxylase" evidence="3">
    <location>
        <begin position="1"/>
        <end position="202"/>
    </location>
</feature>
<name>A0A2T4UCJ5_9ACTN</name>
<dbReference type="SUPFAM" id="SSF52507">
    <property type="entry name" value="Homo-oligomeric flavin-containing Cys decarboxylases, HFCD"/>
    <property type="match status" value="1"/>
</dbReference>
<dbReference type="EC" id="4.1.1.36" evidence="3"/>
<feature type="domain" description="Flavoprotein" evidence="5">
    <location>
        <begin position="3"/>
        <end position="186"/>
    </location>
</feature>
<dbReference type="GO" id="GO:0015937">
    <property type="term" value="P:coenzyme A biosynthetic process"/>
    <property type="evidence" value="ECO:0007669"/>
    <property type="project" value="UniProtKB-UniRule"/>
</dbReference>
<comment type="function">
    <text evidence="3">Catalyzes two sequential steps in the biosynthesis of coenzyme A. In the first step cysteine is conjugated to 4'-phosphopantothenate to form 4-phosphopantothenoylcysteine. In the second step the latter compound is decarboxylated to form 4'-phosphopantotheine.</text>
</comment>
<protein>
    <recommendedName>
        <fullName evidence="3">Coenzyme A biosynthesis bifunctional protein CoaBC</fullName>
    </recommendedName>
    <alternativeName>
        <fullName evidence="3">DNA/pantothenate metabolism flavoprotein</fullName>
    </alternativeName>
    <alternativeName>
        <fullName evidence="3">Phosphopantothenoylcysteine synthetase/decarboxylase</fullName>
        <shortName evidence="3">PPCS-PPCDC</shortName>
    </alternativeName>
    <domain>
        <recommendedName>
            <fullName evidence="3">Phosphopantothenoylcysteine decarboxylase</fullName>
            <shortName evidence="3">PPC decarboxylase</shortName>
            <shortName evidence="3">PPC-DC</shortName>
            <ecNumber evidence="3">4.1.1.36</ecNumber>
        </recommendedName>
        <alternativeName>
            <fullName evidence="3">CoaC</fullName>
        </alternativeName>
    </domain>
    <domain>
        <recommendedName>
            <fullName evidence="3">Phosphopantothenate--cysteine ligase</fullName>
            <ecNumber evidence="3">6.3.2.5</ecNumber>
        </recommendedName>
        <alternativeName>
            <fullName evidence="3">CoaB</fullName>
        </alternativeName>
        <alternativeName>
            <fullName evidence="3">Phosphopantothenoylcysteine synthetase</fullName>
            <shortName evidence="3">PPC synthetase</shortName>
            <shortName evidence="3">PPC-S</shortName>
        </alternativeName>
    </domain>
</protein>
<evidence type="ECO:0000313" key="8">
    <source>
        <dbReference type="Proteomes" id="UP000240739"/>
    </source>
</evidence>
<comment type="pathway">
    <text evidence="3 4">Cofactor biosynthesis; coenzyme A biosynthesis; CoA from (R)-pantothenate: step 2/5.</text>
</comment>
<evidence type="ECO:0000256" key="1">
    <source>
        <dbReference type="ARBA" id="ARBA00022793"/>
    </source>
</evidence>
<dbReference type="InterPro" id="IPR005252">
    <property type="entry name" value="CoaBC"/>
</dbReference>
<dbReference type="NCBIfam" id="TIGR00521">
    <property type="entry name" value="coaBC_dfp"/>
    <property type="match status" value="1"/>
</dbReference>
<keyword evidence="8" id="KW-1185">Reference proteome</keyword>
<keyword evidence="2 3" id="KW-0456">Lyase</keyword>
<keyword evidence="3 4" id="KW-0288">FMN</keyword>
<feature type="domain" description="DNA/pantothenate metabolism flavoprotein C-terminal" evidence="6">
    <location>
        <begin position="199"/>
        <end position="408"/>
    </location>
</feature>
<keyword evidence="3" id="KW-0511">Multifunctional enzyme</keyword>
<reference evidence="7 8" key="1">
    <citation type="submission" date="2018-03" db="EMBL/GenBank/DDBJ databases">
        <title>Aquarubrobacter algicola gen. nov., sp. nov., a novel actinobacterium isolated from shallow eutrophic lake during the end of cyanobacterial harmful algal blooms.</title>
        <authorList>
            <person name="Chun S.J."/>
        </authorList>
    </citation>
    <scope>NUCLEOTIDE SEQUENCE [LARGE SCALE GENOMIC DNA]</scope>
    <source>
        <strain evidence="7 8">Seoho-28</strain>
    </source>
</reference>
<sequence>MARVLIGVTGGIAAYKTLELVRLATKAGHAVRVVQTPTAQQFVGAVSFAGLTGAPVLVSEFERDPARGAFPDQAPPGHDPLSHLELVANADVLVIAPASANTIAKLAHGLADNLLTSAALAATCPVLVAPAMNNAMYEHAATQANLATLRDRGVVVIDPGTGALGSKGEWGVGRLAEPADLLARIEAVLAGRPTAGPWDGLRVLVTAGGTREPIDSVRYVGNRSSGRMGFALADAAAARGAAVTVVAANVTLPRNPAVRYLDVETAAQLADACAGAFAQTDVLLMAAAVADFRPVGPADHKIKKTGRGELTVEMEATVDVLASLSGTRRDGQVLVGFAAEHGDGALAYGRDKLERKGLDAIVVNDISRPDIGFDTPENEVTVITRTGDQPIAKADKAAVADAILAVVDRLRDAAVRTPT</sequence>
<organism evidence="7 8">
    <name type="scientific">Paraconexibacter algicola</name>
    <dbReference type="NCBI Taxonomy" id="2133960"/>
    <lineage>
        <taxon>Bacteria</taxon>
        <taxon>Bacillati</taxon>
        <taxon>Actinomycetota</taxon>
        <taxon>Thermoleophilia</taxon>
        <taxon>Solirubrobacterales</taxon>
        <taxon>Paraconexibacteraceae</taxon>
        <taxon>Paraconexibacter</taxon>
    </lineage>
</organism>
<dbReference type="EC" id="6.3.2.5" evidence="3"/>
<gene>
    <name evidence="3 7" type="primary">coaBC</name>
    <name evidence="7" type="ORF">C7Y72_20200</name>
</gene>
<comment type="cofactor">
    <cofactor evidence="3">
        <name>Mg(2+)</name>
        <dbReference type="ChEBI" id="CHEBI:18420"/>
    </cofactor>
</comment>
<accession>A0A2T4UCJ5</accession>
<dbReference type="SUPFAM" id="SSF102645">
    <property type="entry name" value="CoaB-like"/>
    <property type="match status" value="1"/>
</dbReference>
<dbReference type="PANTHER" id="PTHR14359:SF6">
    <property type="entry name" value="PHOSPHOPANTOTHENOYLCYSTEINE DECARBOXYLASE"/>
    <property type="match status" value="1"/>
</dbReference>
<evidence type="ECO:0000256" key="3">
    <source>
        <dbReference type="HAMAP-Rule" id="MF_02225"/>
    </source>
</evidence>
<dbReference type="GO" id="GO:0004633">
    <property type="term" value="F:phosphopantothenoylcysteine decarboxylase activity"/>
    <property type="evidence" value="ECO:0007669"/>
    <property type="project" value="UniProtKB-UniRule"/>
</dbReference>
<evidence type="ECO:0000259" key="5">
    <source>
        <dbReference type="Pfam" id="PF02441"/>
    </source>
</evidence>
<dbReference type="InterPro" id="IPR035929">
    <property type="entry name" value="CoaB-like_sf"/>
</dbReference>
<feature type="binding site" evidence="3">
    <location>
        <position position="356"/>
    </location>
    <ligand>
        <name>CTP</name>
        <dbReference type="ChEBI" id="CHEBI:37563"/>
    </ligand>
</feature>
<proteinExistence type="inferred from homology"/>
<dbReference type="GO" id="GO:0015941">
    <property type="term" value="P:pantothenate catabolic process"/>
    <property type="evidence" value="ECO:0007669"/>
    <property type="project" value="InterPro"/>
</dbReference>
<evidence type="ECO:0000256" key="4">
    <source>
        <dbReference type="RuleBase" id="RU364078"/>
    </source>
</evidence>
<comment type="pathway">
    <text evidence="3 4">Cofactor biosynthesis; coenzyme A biosynthesis; CoA from (R)-pantothenate: step 3/5.</text>
</comment>
<dbReference type="UniPathway" id="UPA00241">
    <property type="reaction ID" value="UER00353"/>
</dbReference>
<feature type="binding site" evidence="3">
    <location>
        <position position="352"/>
    </location>
    <ligand>
        <name>CTP</name>
        <dbReference type="ChEBI" id="CHEBI:37563"/>
    </ligand>
</feature>
<dbReference type="OrthoDB" id="9802554at2"/>
<keyword evidence="3 4" id="KW-0285">Flavoprotein</keyword>
<comment type="caution">
    <text evidence="3">Lacks conserved residue(s) required for the propagation of feature annotation.</text>
</comment>
<comment type="catalytic activity">
    <reaction evidence="3 4">
        <text>(R)-4'-phosphopantothenate + L-cysteine + CTP = N-[(R)-4-phosphopantothenoyl]-L-cysteine + CMP + diphosphate + H(+)</text>
        <dbReference type="Rhea" id="RHEA:19397"/>
        <dbReference type="ChEBI" id="CHEBI:10986"/>
        <dbReference type="ChEBI" id="CHEBI:15378"/>
        <dbReference type="ChEBI" id="CHEBI:33019"/>
        <dbReference type="ChEBI" id="CHEBI:35235"/>
        <dbReference type="ChEBI" id="CHEBI:37563"/>
        <dbReference type="ChEBI" id="CHEBI:59458"/>
        <dbReference type="ChEBI" id="CHEBI:60377"/>
        <dbReference type="EC" id="6.3.2.5"/>
    </reaction>
</comment>
<dbReference type="GO" id="GO:0004632">
    <property type="term" value="F:phosphopantothenate--cysteine ligase activity"/>
    <property type="evidence" value="ECO:0007669"/>
    <property type="project" value="UniProtKB-UniRule"/>
</dbReference>
<dbReference type="EMBL" id="PYYB01000004">
    <property type="protein sequence ID" value="PTL54901.1"/>
    <property type="molecule type" value="Genomic_DNA"/>
</dbReference>
<dbReference type="Pfam" id="PF04127">
    <property type="entry name" value="DFP"/>
    <property type="match status" value="1"/>
</dbReference>
<dbReference type="InterPro" id="IPR003382">
    <property type="entry name" value="Flavoprotein"/>
</dbReference>
<dbReference type="GO" id="GO:0010181">
    <property type="term" value="F:FMN binding"/>
    <property type="evidence" value="ECO:0007669"/>
    <property type="project" value="UniProtKB-UniRule"/>
</dbReference>
<feature type="binding site" evidence="3">
    <location>
        <position position="301"/>
    </location>
    <ligand>
        <name>CTP</name>
        <dbReference type="ChEBI" id="CHEBI:37563"/>
    </ligand>
</feature>
<comment type="caution">
    <text evidence="7">The sequence shown here is derived from an EMBL/GenBank/DDBJ whole genome shotgun (WGS) entry which is preliminary data.</text>
</comment>
<dbReference type="RefSeq" id="WP_107571001.1">
    <property type="nucleotide sequence ID" value="NZ_PYYB01000004.1"/>
</dbReference>
<keyword evidence="3" id="KW-0479">Metal-binding</keyword>
<keyword evidence="1 3" id="KW-0210">Decarboxylase</keyword>
<comment type="function">
    <text evidence="4">Catalyzes two steps in the biosynthesis of coenzyme A. In the first step cysteine is conjugated to 4'-phosphopantothenate to form 4-phosphopantothenoylcysteine, in the latter compound is decarboxylated to form 4'-phosphopantotheine.</text>
</comment>
<dbReference type="GO" id="GO:0046872">
    <property type="term" value="F:metal ion binding"/>
    <property type="evidence" value="ECO:0007669"/>
    <property type="project" value="UniProtKB-KW"/>
</dbReference>
<dbReference type="PANTHER" id="PTHR14359">
    <property type="entry name" value="HOMO-OLIGOMERIC FLAVIN CONTAINING CYS DECARBOXYLASE FAMILY"/>
    <property type="match status" value="1"/>
</dbReference>
<keyword evidence="3 4" id="KW-0436">Ligase</keyword>
<comment type="similarity">
    <text evidence="3 4">In the N-terminal section; belongs to the HFCD (homo-oligomeric flavin containing Cys decarboxylase) superfamily.</text>
</comment>
<dbReference type="InterPro" id="IPR036551">
    <property type="entry name" value="Flavin_trans-like"/>
</dbReference>
<dbReference type="Proteomes" id="UP000240739">
    <property type="component" value="Unassembled WGS sequence"/>
</dbReference>
<dbReference type="AlphaFoldDB" id="A0A2T4UCJ5"/>
<evidence type="ECO:0000256" key="2">
    <source>
        <dbReference type="ARBA" id="ARBA00023239"/>
    </source>
</evidence>
<keyword evidence="3" id="KW-0460">Magnesium</keyword>
<comment type="similarity">
    <text evidence="3 4">In the C-terminal section; belongs to the PPC synthetase family.</text>
</comment>
<evidence type="ECO:0000313" key="7">
    <source>
        <dbReference type="EMBL" id="PTL54901.1"/>
    </source>
</evidence>
<dbReference type="Pfam" id="PF02441">
    <property type="entry name" value="Flavoprotein"/>
    <property type="match status" value="1"/>
</dbReference>
<dbReference type="HAMAP" id="MF_02225">
    <property type="entry name" value="CoaBC"/>
    <property type="match status" value="1"/>
</dbReference>
<feature type="region of interest" description="Phosphopantothenate--cysteine ligase" evidence="3">
    <location>
        <begin position="203"/>
        <end position="419"/>
    </location>
</feature>
<dbReference type="Gene3D" id="3.40.50.1950">
    <property type="entry name" value="Flavin prenyltransferase-like"/>
    <property type="match status" value="1"/>
</dbReference>
<feature type="binding site" evidence="3">
    <location>
        <position position="291"/>
    </location>
    <ligand>
        <name>CTP</name>
        <dbReference type="ChEBI" id="CHEBI:37563"/>
    </ligand>
</feature>
<feature type="binding site" evidence="3">
    <location>
        <position position="337"/>
    </location>
    <ligand>
        <name>CTP</name>
        <dbReference type="ChEBI" id="CHEBI:37563"/>
    </ligand>
</feature>
<dbReference type="GO" id="GO:0071513">
    <property type="term" value="C:phosphopantothenoylcysteine decarboxylase complex"/>
    <property type="evidence" value="ECO:0007669"/>
    <property type="project" value="TreeGrafter"/>
</dbReference>